<evidence type="ECO:0000313" key="2">
    <source>
        <dbReference type="Proteomes" id="UP001432099"/>
    </source>
</evidence>
<evidence type="ECO:0000313" key="1">
    <source>
        <dbReference type="EMBL" id="BEH91357.1"/>
    </source>
</evidence>
<sequence length="57" mass="6878">MKQKKRQPIDYPDAFTTAWEQEMNRYLFGSFLSPVDLSTEMGQEFHWFKKSKTSEKK</sequence>
<protein>
    <submittedName>
        <fullName evidence="1">Uncharacterized protein</fullName>
    </submittedName>
</protein>
<keyword evidence="2" id="KW-1185">Reference proteome</keyword>
<proteinExistence type="predicted"/>
<accession>A0ABN6ZBV8</accession>
<organism evidence="1 2">
    <name type="scientific">Turicibacter faecis</name>
    <dbReference type="NCBI Taxonomy" id="2963365"/>
    <lineage>
        <taxon>Bacteria</taxon>
        <taxon>Bacillati</taxon>
        <taxon>Bacillota</taxon>
        <taxon>Erysipelotrichia</taxon>
        <taxon>Erysipelotrichales</taxon>
        <taxon>Turicibacteraceae</taxon>
        <taxon>Turicibacter</taxon>
    </lineage>
</organism>
<dbReference type="EMBL" id="AP028127">
    <property type="protein sequence ID" value="BEH91357.1"/>
    <property type="molecule type" value="Genomic_DNA"/>
</dbReference>
<dbReference type="RefSeq" id="WP_161830817.1">
    <property type="nucleotide sequence ID" value="NZ_AP028127.1"/>
</dbReference>
<gene>
    <name evidence="1" type="ORF">T23_14590</name>
</gene>
<name>A0ABN6ZBV8_9FIRM</name>
<dbReference type="Proteomes" id="UP001432099">
    <property type="component" value="Chromosome"/>
</dbReference>
<reference evidence="1" key="1">
    <citation type="journal article" date="2024" name="Int. J. Syst. Evol. Microbiol.">
        <title>Turicibacter faecis sp. nov., isolated from faeces of heart failure mouse model.</title>
        <authorList>
            <person name="Imamura Y."/>
            <person name="Motooka D."/>
            <person name="Nakajima Y."/>
            <person name="Ito S."/>
            <person name="Kitakaze M."/>
            <person name="Iida T."/>
            <person name="Nakamura S."/>
        </authorList>
    </citation>
    <scope>NUCLEOTIDE SEQUENCE</scope>
    <source>
        <strain evidence="1">TC023</strain>
    </source>
</reference>